<evidence type="ECO:0000313" key="2">
    <source>
        <dbReference type="Proteomes" id="UP000735302"/>
    </source>
</evidence>
<dbReference type="Proteomes" id="UP000735302">
    <property type="component" value="Unassembled WGS sequence"/>
</dbReference>
<keyword evidence="1" id="KW-0378">Hydrolase</keyword>
<dbReference type="AlphaFoldDB" id="A0AAV3ZK21"/>
<dbReference type="GO" id="GO:0004519">
    <property type="term" value="F:endonuclease activity"/>
    <property type="evidence" value="ECO:0007669"/>
    <property type="project" value="UniProtKB-KW"/>
</dbReference>
<gene>
    <name evidence="1" type="ORF">PoB_002074400</name>
</gene>
<evidence type="ECO:0000313" key="1">
    <source>
        <dbReference type="EMBL" id="GFN94238.1"/>
    </source>
</evidence>
<keyword evidence="1" id="KW-0540">Nuclease</keyword>
<reference evidence="1 2" key="1">
    <citation type="journal article" date="2021" name="Elife">
        <title>Chloroplast acquisition without the gene transfer in kleptoplastic sea slugs, Plakobranchus ocellatus.</title>
        <authorList>
            <person name="Maeda T."/>
            <person name="Takahashi S."/>
            <person name="Yoshida T."/>
            <person name="Shimamura S."/>
            <person name="Takaki Y."/>
            <person name="Nagai Y."/>
            <person name="Toyoda A."/>
            <person name="Suzuki Y."/>
            <person name="Arimoto A."/>
            <person name="Ishii H."/>
            <person name="Satoh N."/>
            <person name="Nishiyama T."/>
            <person name="Hasebe M."/>
            <person name="Maruyama T."/>
            <person name="Minagawa J."/>
            <person name="Obokata J."/>
            <person name="Shigenobu S."/>
        </authorList>
    </citation>
    <scope>NUCLEOTIDE SEQUENCE [LARGE SCALE GENOMIC DNA]</scope>
</reference>
<dbReference type="EMBL" id="BLXT01002422">
    <property type="protein sequence ID" value="GFN94238.1"/>
    <property type="molecule type" value="Genomic_DNA"/>
</dbReference>
<keyword evidence="2" id="KW-1185">Reference proteome</keyword>
<protein>
    <submittedName>
        <fullName evidence="1">Endonuclease-reverse transcriptase</fullName>
    </submittedName>
</protein>
<sequence>MAGYKRSLLKIIRKRQLRFFGHINIANEIEKRILCGKICGTKGRGRQRIKYTDSLNSYATRKESPNNEFIRRTDNREEWKAMIADVCNRPGT</sequence>
<organism evidence="1 2">
    <name type="scientific">Plakobranchus ocellatus</name>
    <dbReference type="NCBI Taxonomy" id="259542"/>
    <lineage>
        <taxon>Eukaryota</taxon>
        <taxon>Metazoa</taxon>
        <taxon>Spiralia</taxon>
        <taxon>Lophotrochozoa</taxon>
        <taxon>Mollusca</taxon>
        <taxon>Gastropoda</taxon>
        <taxon>Heterobranchia</taxon>
        <taxon>Euthyneura</taxon>
        <taxon>Panpulmonata</taxon>
        <taxon>Sacoglossa</taxon>
        <taxon>Placobranchoidea</taxon>
        <taxon>Plakobranchidae</taxon>
        <taxon>Plakobranchus</taxon>
    </lineage>
</organism>
<comment type="caution">
    <text evidence="1">The sequence shown here is derived from an EMBL/GenBank/DDBJ whole genome shotgun (WGS) entry which is preliminary data.</text>
</comment>
<proteinExistence type="predicted"/>
<keyword evidence="1" id="KW-0255">Endonuclease</keyword>
<name>A0AAV3ZK21_9GAST</name>
<accession>A0AAV3ZK21</accession>